<dbReference type="Proteomes" id="UP000887013">
    <property type="component" value="Unassembled WGS sequence"/>
</dbReference>
<evidence type="ECO:0000313" key="16">
    <source>
        <dbReference type="Proteomes" id="UP000887013"/>
    </source>
</evidence>
<dbReference type="OrthoDB" id="8050636at2759"/>
<keyword evidence="16" id="KW-1185">Reference proteome</keyword>
<dbReference type="GO" id="GO:0005886">
    <property type="term" value="C:plasma membrane"/>
    <property type="evidence" value="ECO:0007669"/>
    <property type="project" value="UniProtKB-SubCell"/>
</dbReference>
<protein>
    <submittedName>
        <fullName evidence="15">Lig_chan-Glu_bd domain-containing protein</fullName>
    </submittedName>
</protein>
<keyword evidence="3" id="KW-0813">Transport</keyword>
<evidence type="ECO:0000256" key="7">
    <source>
        <dbReference type="ARBA" id="ARBA00023065"/>
    </source>
</evidence>
<dbReference type="Gene3D" id="3.40.190.10">
    <property type="entry name" value="Periplasmic binding protein-like II"/>
    <property type="match status" value="1"/>
</dbReference>
<comment type="subcellular location">
    <subcellularLocation>
        <location evidence="1">Cell membrane</location>
        <topology evidence="1">Multi-pass membrane protein</topology>
    </subcellularLocation>
</comment>
<dbReference type="Pfam" id="PF10613">
    <property type="entry name" value="Lig_chan-Glu_bd"/>
    <property type="match status" value="1"/>
</dbReference>
<evidence type="ECO:0000259" key="14">
    <source>
        <dbReference type="SMART" id="SM00918"/>
    </source>
</evidence>
<gene>
    <name evidence="15" type="primary">AVEN_154600_1</name>
    <name evidence="15" type="ORF">NPIL_656911</name>
</gene>
<dbReference type="InterPro" id="IPR001320">
    <property type="entry name" value="Iontro_rcpt_C"/>
</dbReference>
<feature type="domain" description="Ionotropic glutamate receptor L-glutamate and glycine-binding" evidence="14">
    <location>
        <begin position="8"/>
        <end position="77"/>
    </location>
</feature>
<evidence type="ECO:0000256" key="9">
    <source>
        <dbReference type="ARBA" id="ARBA00023170"/>
    </source>
</evidence>
<keyword evidence="8 13" id="KW-0472">Membrane</keyword>
<dbReference type="InterPro" id="IPR019594">
    <property type="entry name" value="Glu/Gly-bd"/>
</dbReference>
<dbReference type="EMBL" id="BMAW01054118">
    <property type="protein sequence ID" value="GFS94586.1"/>
    <property type="molecule type" value="Genomic_DNA"/>
</dbReference>
<name>A0A8X6N5G9_NEPPI</name>
<comment type="similarity">
    <text evidence="2">Belongs to the glutamate-gated ion channel (TC 1.A.10.1) family.</text>
</comment>
<dbReference type="Gene3D" id="1.10.287.70">
    <property type="match status" value="1"/>
</dbReference>
<keyword evidence="12" id="KW-0407">Ion channel</keyword>
<keyword evidence="9" id="KW-0675">Receptor</keyword>
<keyword evidence="10" id="KW-0325">Glycoprotein</keyword>
<sequence length="417" mass="47774">MKSVKKWIIATLNRSRIFEIHTNFDGTPILYGVEGKLLKSIMTKLNVDYEIVTPEDGQFGIELNDGNWTGIIGMLHRGEADIGIANLGIFEDRYRTVDFTSSYMVEELQFCFFKPVNTEIAFGFHRLFDVITWMFFLGSLFLTAIVMLVILKNKETFSSIILSLFGFLLRQSLILHKKIYKYKSILISWLIFAFIMSSVYSGALLSSLAMPYNEKTVETFRELAEAVAKDSYRVYSLRGSHYVNLLINSHQPHQEFLANIIIQNDWYITAEEMTHNPLKKRDSPMGKPRTDAVLGGVYIFKLLYGVGDFKTKVFISEDNTVAAPIAIALRKGFCCSSEVNKILSRIVRAGIYEKFLRDESLKYWFSLSSDEREIVREKEDRSLSVQDLSEAFVLLTAGLLISFLVFLIEIVISYIKL</sequence>
<dbReference type="SMART" id="SM00918">
    <property type="entry name" value="Lig_chan-Glu_bd"/>
    <property type="match status" value="1"/>
</dbReference>
<evidence type="ECO:0000256" key="10">
    <source>
        <dbReference type="ARBA" id="ARBA00023180"/>
    </source>
</evidence>
<feature type="transmembrane region" description="Helical" evidence="13">
    <location>
        <begin position="187"/>
        <end position="212"/>
    </location>
</feature>
<keyword evidence="11" id="KW-1071">Ligand-gated ion channel</keyword>
<evidence type="ECO:0000256" key="5">
    <source>
        <dbReference type="ARBA" id="ARBA00022692"/>
    </source>
</evidence>
<comment type="caution">
    <text evidence="15">The sequence shown here is derived from an EMBL/GenBank/DDBJ whole genome shotgun (WGS) entry which is preliminary data.</text>
</comment>
<dbReference type="InterPro" id="IPR052192">
    <property type="entry name" value="Insect_Ionotropic_Sensory_Rcpt"/>
</dbReference>
<dbReference type="Pfam" id="PF00060">
    <property type="entry name" value="Lig_chan"/>
    <property type="match status" value="1"/>
</dbReference>
<evidence type="ECO:0000256" key="6">
    <source>
        <dbReference type="ARBA" id="ARBA00022989"/>
    </source>
</evidence>
<dbReference type="GO" id="GO:0050906">
    <property type="term" value="P:detection of stimulus involved in sensory perception"/>
    <property type="evidence" value="ECO:0007669"/>
    <property type="project" value="UniProtKB-ARBA"/>
</dbReference>
<evidence type="ECO:0000256" key="12">
    <source>
        <dbReference type="ARBA" id="ARBA00023303"/>
    </source>
</evidence>
<accession>A0A8X6N5G9</accession>
<feature type="transmembrane region" description="Helical" evidence="13">
    <location>
        <begin position="130"/>
        <end position="151"/>
    </location>
</feature>
<keyword evidence="7" id="KW-0406">Ion transport</keyword>
<feature type="transmembrane region" description="Helical" evidence="13">
    <location>
        <begin position="391"/>
        <end position="415"/>
    </location>
</feature>
<evidence type="ECO:0000256" key="4">
    <source>
        <dbReference type="ARBA" id="ARBA00022475"/>
    </source>
</evidence>
<evidence type="ECO:0000256" key="1">
    <source>
        <dbReference type="ARBA" id="ARBA00004651"/>
    </source>
</evidence>
<evidence type="ECO:0000256" key="13">
    <source>
        <dbReference type="SAM" id="Phobius"/>
    </source>
</evidence>
<keyword evidence="6 13" id="KW-1133">Transmembrane helix</keyword>
<evidence type="ECO:0000256" key="2">
    <source>
        <dbReference type="ARBA" id="ARBA00008685"/>
    </source>
</evidence>
<dbReference type="SUPFAM" id="SSF53850">
    <property type="entry name" value="Periplasmic binding protein-like II"/>
    <property type="match status" value="1"/>
</dbReference>
<keyword evidence="5 13" id="KW-0812">Transmembrane</keyword>
<dbReference type="PANTHER" id="PTHR42643:SF39">
    <property type="entry name" value="IONOTROPIC RECEPTOR 56A-RELATED"/>
    <property type="match status" value="1"/>
</dbReference>
<keyword evidence="4" id="KW-1003">Cell membrane</keyword>
<organism evidence="15 16">
    <name type="scientific">Nephila pilipes</name>
    <name type="common">Giant wood spider</name>
    <name type="synonym">Nephila maculata</name>
    <dbReference type="NCBI Taxonomy" id="299642"/>
    <lineage>
        <taxon>Eukaryota</taxon>
        <taxon>Metazoa</taxon>
        <taxon>Ecdysozoa</taxon>
        <taxon>Arthropoda</taxon>
        <taxon>Chelicerata</taxon>
        <taxon>Arachnida</taxon>
        <taxon>Araneae</taxon>
        <taxon>Araneomorphae</taxon>
        <taxon>Entelegynae</taxon>
        <taxon>Araneoidea</taxon>
        <taxon>Nephilidae</taxon>
        <taxon>Nephila</taxon>
    </lineage>
</organism>
<dbReference type="AlphaFoldDB" id="A0A8X6N5G9"/>
<dbReference type="GO" id="GO:0015276">
    <property type="term" value="F:ligand-gated monoatomic ion channel activity"/>
    <property type="evidence" value="ECO:0007669"/>
    <property type="project" value="InterPro"/>
</dbReference>
<dbReference type="PANTHER" id="PTHR42643">
    <property type="entry name" value="IONOTROPIC RECEPTOR 20A-RELATED"/>
    <property type="match status" value="1"/>
</dbReference>
<proteinExistence type="inferred from homology"/>
<evidence type="ECO:0000313" key="15">
    <source>
        <dbReference type="EMBL" id="GFS94586.1"/>
    </source>
</evidence>
<reference evidence="15" key="1">
    <citation type="submission" date="2020-08" db="EMBL/GenBank/DDBJ databases">
        <title>Multicomponent nature underlies the extraordinary mechanical properties of spider dragline silk.</title>
        <authorList>
            <person name="Kono N."/>
            <person name="Nakamura H."/>
            <person name="Mori M."/>
            <person name="Yoshida Y."/>
            <person name="Ohtoshi R."/>
            <person name="Malay A.D."/>
            <person name="Moran D.A.P."/>
            <person name="Tomita M."/>
            <person name="Numata K."/>
            <person name="Arakawa K."/>
        </authorList>
    </citation>
    <scope>NUCLEOTIDE SEQUENCE</scope>
</reference>
<feature type="transmembrane region" description="Helical" evidence="13">
    <location>
        <begin position="157"/>
        <end position="175"/>
    </location>
</feature>
<evidence type="ECO:0000256" key="3">
    <source>
        <dbReference type="ARBA" id="ARBA00022448"/>
    </source>
</evidence>
<evidence type="ECO:0000256" key="11">
    <source>
        <dbReference type="ARBA" id="ARBA00023286"/>
    </source>
</evidence>
<evidence type="ECO:0000256" key="8">
    <source>
        <dbReference type="ARBA" id="ARBA00023136"/>
    </source>
</evidence>